<feature type="region of interest" description="Disordered" evidence="1">
    <location>
        <begin position="166"/>
        <end position="185"/>
    </location>
</feature>
<dbReference type="EMBL" id="BAAATD010000006">
    <property type="protein sequence ID" value="GAA2606670.1"/>
    <property type="molecule type" value="Genomic_DNA"/>
</dbReference>
<evidence type="ECO:0000313" key="2">
    <source>
        <dbReference type="EMBL" id="GAA2606670.1"/>
    </source>
</evidence>
<evidence type="ECO:0000256" key="1">
    <source>
        <dbReference type="SAM" id="MobiDB-lite"/>
    </source>
</evidence>
<evidence type="ECO:0000313" key="3">
    <source>
        <dbReference type="Proteomes" id="UP001501509"/>
    </source>
</evidence>
<comment type="caution">
    <text evidence="2">The sequence shown here is derived from an EMBL/GenBank/DDBJ whole genome shotgun (WGS) entry which is preliminary data.</text>
</comment>
<proteinExistence type="predicted"/>
<dbReference type="Proteomes" id="UP001501509">
    <property type="component" value="Unassembled WGS sequence"/>
</dbReference>
<accession>A0ABP6C7V2</accession>
<gene>
    <name evidence="2" type="ORF">GCM10010411_46060</name>
</gene>
<sequence>MTPKGKRAKKRGAPTGDARPRPELGASRRQKVLRLVCEGFTERDYLTRLEDDHGEELSFHIVLSPHKQPKKGYKPLPAVEWAVQERRRLRGKEKNNVWAVFDRDQHSDVDTAIRKAVDNGVKVAFSTPSFDLWLWLHLAPGVPPELSEDNDWVIKQLRTVKEFKDYAKQSGGRDSDDRPKRLNDTQLDKLADKKKAVELARRLVRRCPSGFCDANEKPGFPGHATNCDPLRRDTTTDIYRILEALGIDQLP</sequence>
<feature type="region of interest" description="Disordered" evidence="1">
    <location>
        <begin position="1"/>
        <end position="28"/>
    </location>
</feature>
<name>A0ABP6C7V2_9ACTN</name>
<keyword evidence="3" id="KW-1185">Reference proteome</keyword>
<evidence type="ECO:0008006" key="4">
    <source>
        <dbReference type="Google" id="ProtNLM"/>
    </source>
</evidence>
<dbReference type="RefSeq" id="WP_344543962.1">
    <property type="nucleotide sequence ID" value="NZ_BAAATD010000006.1"/>
</dbReference>
<feature type="compositionally biased region" description="Basic residues" evidence="1">
    <location>
        <begin position="1"/>
        <end position="12"/>
    </location>
</feature>
<dbReference type="Pfam" id="PF13707">
    <property type="entry name" value="RloB"/>
    <property type="match status" value="1"/>
</dbReference>
<reference evidence="3" key="1">
    <citation type="journal article" date="2019" name="Int. J. Syst. Evol. Microbiol.">
        <title>The Global Catalogue of Microorganisms (GCM) 10K type strain sequencing project: providing services to taxonomists for standard genome sequencing and annotation.</title>
        <authorList>
            <consortium name="The Broad Institute Genomics Platform"/>
            <consortium name="The Broad Institute Genome Sequencing Center for Infectious Disease"/>
            <person name="Wu L."/>
            <person name="Ma J."/>
        </authorList>
    </citation>
    <scope>NUCLEOTIDE SEQUENCE [LARGE SCALE GENOMIC DNA]</scope>
    <source>
        <strain evidence="3">JCM 6833</strain>
    </source>
</reference>
<protein>
    <recommendedName>
        <fullName evidence="4">RloB domain-containing protein</fullName>
    </recommendedName>
</protein>
<organism evidence="2 3">
    <name type="scientific">Actinomadura fulvescens</name>
    <dbReference type="NCBI Taxonomy" id="46160"/>
    <lineage>
        <taxon>Bacteria</taxon>
        <taxon>Bacillati</taxon>
        <taxon>Actinomycetota</taxon>
        <taxon>Actinomycetes</taxon>
        <taxon>Streptosporangiales</taxon>
        <taxon>Thermomonosporaceae</taxon>
        <taxon>Actinomadura</taxon>
    </lineage>
</organism>
<dbReference type="InterPro" id="IPR025591">
    <property type="entry name" value="RloB"/>
</dbReference>